<dbReference type="GO" id="GO:0006508">
    <property type="term" value="P:proteolysis"/>
    <property type="evidence" value="ECO:0007669"/>
    <property type="project" value="InterPro"/>
</dbReference>
<feature type="region of interest" description="Disordered" evidence="3">
    <location>
        <begin position="25"/>
        <end position="44"/>
    </location>
</feature>
<name>A0A6J6CWE0_9ZZZZ</name>
<sequence>MKIFLKSALCVLTITALVSATPSAATAVTPSPQPSPSQTATPVDPNVCSARSAISAPALAKFYGYVVDVGTGRVLLDVNGNEATPSASVLKVLSVAAGLTYLPSTYTARTRILTLPNEPGTIVLQGGGDHTLSNMTKASYTTYARPARLETLASQVFNTWNSDVPITKIILDSSFFSGPTYSPHWFASDRTNGYISHITALQVDSDRANGDQTSTAYSGVRSRDPVLRTGTLFKQSLKGLARSAVLVKGKTPRGAVELTSVSSQPITTWMAHATSISDNTETEFIARHAARAAGLKPTFDSIEPMVKNMLQNLNIDSSKLVMKDASGLAQANRVTAKMITDLMVKVASGDPILSPLESYLPVAGVGPGSMVSRFTGRNAIARKFVRGKTGFIPGLYSLAGTINAQDGSRLAYAIFAHSADGKRVSGATRGALDTVATRFFTCGSRLGI</sequence>
<dbReference type="EMBL" id="CAEZSZ010000055">
    <property type="protein sequence ID" value="CAB4555485.1"/>
    <property type="molecule type" value="Genomic_DNA"/>
</dbReference>
<dbReference type="GO" id="GO:0000270">
    <property type="term" value="P:peptidoglycan metabolic process"/>
    <property type="evidence" value="ECO:0007669"/>
    <property type="project" value="TreeGrafter"/>
</dbReference>
<dbReference type="GO" id="GO:0004185">
    <property type="term" value="F:serine-type carboxypeptidase activity"/>
    <property type="evidence" value="ECO:0007669"/>
    <property type="project" value="InterPro"/>
</dbReference>
<gene>
    <name evidence="4" type="ORF">UFOPK1561_00572</name>
</gene>
<keyword evidence="2" id="KW-0378">Hydrolase</keyword>
<dbReference type="AlphaFoldDB" id="A0A6J6CWE0"/>
<evidence type="ECO:0000256" key="3">
    <source>
        <dbReference type="SAM" id="MobiDB-lite"/>
    </source>
</evidence>
<dbReference type="PANTHER" id="PTHR30023:SF0">
    <property type="entry name" value="PENICILLIN-SENSITIVE CARBOXYPEPTIDASE A"/>
    <property type="match status" value="1"/>
</dbReference>
<dbReference type="Pfam" id="PF02113">
    <property type="entry name" value="Peptidase_S13"/>
    <property type="match status" value="2"/>
</dbReference>
<comment type="similarity">
    <text evidence="1">Belongs to the peptidase S13 family.</text>
</comment>
<evidence type="ECO:0000256" key="1">
    <source>
        <dbReference type="ARBA" id="ARBA00006096"/>
    </source>
</evidence>
<feature type="compositionally biased region" description="Low complexity" evidence="3">
    <location>
        <begin position="25"/>
        <end position="43"/>
    </location>
</feature>
<accession>A0A6J6CWE0</accession>
<dbReference type="InterPro" id="IPR012338">
    <property type="entry name" value="Beta-lactam/transpept-like"/>
</dbReference>
<evidence type="ECO:0000313" key="4">
    <source>
        <dbReference type="EMBL" id="CAB4555485.1"/>
    </source>
</evidence>
<evidence type="ECO:0000256" key="2">
    <source>
        <dbReference type="ARBA" id="ARBA00022801"/>
    </source>
</evidence>
<dbReference type="PRINTS" id="PR00922">
    <property type="entry name" value="DADACBPTASE3"/>
</dbReference>
<dbReference type="SUPFAM" id="SSF56601">
    <property type="entry name" value="beta-lactamase/transpeptidase-like"/>
    <property type="match status" value="1"/>
</dbReference>
<dbReference type="Gene3D" id="3.40.710.10">
    <property type="entry name" value="DD-peptidase/beta-lactamase superfamily"/>
    <property type="match status" value="2"/>
</dbReference>
<protein>
    <submittedName>
        <fullName evidence="4">Unannotated protein</fullName>
    </submittedName>
</protein>
<dbReference type="PANTHER" id="PTHR30023">
    <property type="entry name" value="D-ALANYL-D-ALANINE CARBOXYPEPTIDASE"/>
    <property type="match status" value="1"/>
</dbReference>
<proteinExistence type="inferred from homology"/>
<dbReference type="InterPro" id="IPR000667">
    <property type="entry name" value="Peptidase_S13"/>
</dbReference>
<organism evidence="4">
    <name type="scientific">freshwater metagenome</name>
    <dbReference type="NCBI Taxonomy" id="449393"/>
    <lineage>
        <taxon>unclassified sequences</taxon>
        <taxon>metagenomes</taxon>
        <taxon>ecological metagenomes</taxon>
    </lineage>
</organism>
<reference evidence="4" key="1">
    <citation type="submission" date="2020-05" db="EMBL/GenBank/DDBJ databases">
        <authorList>
            <person name="Chiriac C."/>
            <person name="Salcher M."/>
            <person name="Ghai R."/>
            <person name="Kavagutti S V."/>
        </authorList>
    </citation>
    <scope>NUCLEOTIDE SEQUENCE</scope>
</reference>